<proteinExistence type="predicted"/>
<sequence>MCSTSYINLRSLVGYFYQVRTQRETMVCIGLDVRDVNSNLVRVSAADAALQMQRELQWFKEVEKILLLESKK</sequence>
<evidence type="ECO:0000313" key="1">
    <source>
        <dbReference type="EMBL" id="KAI8032947.1"/>
    </source>
</evidence>
<keyword evidence="2" id="KW-1185">Reference proteome</keyword>
<reference evidence="1 2" key="1">
    <citation type="journal article" date="2022" name="Plant J.">
        <title>Chromosome-level genome of Camellia lanceoleosa provides a valuable resource for understanding genome evolution and self-incompatibility.</title>
        <authorList>
            <person name="Gong W."/>
            <person name="Xiao S."/>
            <person name="Wang L."/>
            <person name="Liao Z."/>
            <person name="Chang Y."/>
            <person name="Mo W."/>
            <person name="Hu G."/>
            <person name="Li W."/>
            <person name="Zhao G."/>
            <person name="Zhu H."/>
            <person name="Hu X."/>
            <person name="Ji K."/>
            <person name="Xiang X."/>
            <person name="Song Q."/>
            <person name="Yuan D."/>
            <person name="Jin S."/>
            <person name="Zhang L."/>
        </authorList>
    </citation>
    <scope>NUCLEOTIDE SEQUENCE [LARGE SCALE GENOMIC DNA]</scope>
    <source>
        <strain evidence="1">SQ_2022a</strain>
    </source>
</reference>
<gene>
    <name evidence="1" type="ORF">LOK49_LG01G00357</name>
</gene>
<dbReference type="Proteomes" id="UP001060215">
    <property type="component" value="Chromosome 1"/>
</dbReference>
<accession>A0ACC0J5H9</accession>
<name>A0ACC0J5H9_9ERIC</name>
<organism evidence="1 2">
    <name type="scientific">Camellia lanceoleosa</name>
    <dbReference type="NCBI Taxonomy" id="1840588"/>
    <lineage>
        <taxon>Eukaryota</taxon>
        <taxon>Viridiplantae</taxon>
        <taxon>Streptophyta</taxon>
        <taxon>Embryophyta</taxon>
        <taxon>Tracheophyta</taxon>
        <taxon>Spermatophyta</taxon>
        <taxon>Magnoliopsida</taxon>
        <taxon>eudicotyledons</taxon>
        <taxon>Gunneridae</taxon>
        <taxon>Pentapetalae</taxon>
        <taxon>asterids</taxon>
        <taxon>Ericales</taxon>
        <taxon>Theaceae</taxon>
        <taxon>Camellia</taxon>
    </lineage>
</organism>
<evidence type="ECO:0000313" key="2">
    <source>
        <dbReference type="Proteomes" id="UP001060215"/>
    </source>
</evidence>
<protein>
    <submittedName>
        <fullName evidence="1">Uncharacterized protein</fullName>
    </submittedName>
</protein>
<dbReference type="EMBL" id="CM045758">
    <property type="protein sequence ID" value="KAI8032947.1"/>
    <property type="molecule type" value="Genomic_DNA"/>
</dbReference>
<comment type="caution">
    <text evidence="1">The sequence shown here is derived from an EMBL/GenBank/DDBJ whole genome shotgun (WGS) entry which is preliminary data.</text>
</comment>